<reference evidence="2 3" key="1">
    <citation type="journal article" date="2012" name="J. Bacteriol.">
        <title>Genome Sequence of the Halotolerant Bacterium Imtechella halotolerans K1T.</title>
        <authorList>
            <person name="Kumar S."/>
            <person name="Vikram S."/>
            <person name="Subramanian S."/>
            <person name="Raghava G.P."/>
            <person name="Pinnaka A.K."/>
        </authorList>
    </citation>
    <scope>NUCLEOTIDE SEQUENCE [LARGE SCALE GENOMIC DNA]</scope>
    <source>
        <strain evidence="2 3">K1</strain>
    </source>
</reference>
<keyword evidence="3" id="KW-1185">Reference proteome</keyword>
<sequence>MRILLLFLVVVSSAFSQGHYPKDSFSSPLDIPILLSGTFGELRSNHFHSGLDIKTQQREGLTVYSIAEGYISRIKVSAWGYGKALYITHPNGYTSVYAHLQKFTPEIETYIKKRQYDKKSFEIEIFPSANELPVVQKQAVAYSGNTGGSGGPHLHFEIRETASEKPINPLHFGLKVPDSEAPTILGLFAYPLSDNAHINNTYSTQQLKITKQKDGSFLADSVYAFGTIGFGINAYDRQDKTYNKNGVYKIEMLVNGTSQLSYRFDSFSFDETRLINTLIDYEYLITHRQRVQQSFKIRGNQLSIYERALNDGKLLIDNNTTYNATLLIKDFNNNETVIRIPIQGRTKPKDSIIKAPNSGELLIATREQNYTFPIGSVHFPANTFYDDFYIDLQSDTTTITIHNNKVPVHNFYNLTFDVTKYSEEDKKQLFIAAVNSRGKLSYENTVKKENLFTTRTRTLGKFTLAKDTIPPKIVPVNFKKEQWLTNFRNLQLKITDDLSGISDYKAFINGEWILMEYEPKNNTLTFDFDDFKSKETKHNFELIVTDAVGNSTTFTSTFYRKN</sequence>
<comment type="caution">
    <text evidence="2">The sequence shown here is derived from an EMBL/GenBank/DDBJ whole genome shotgun (WGS) entry which is preliminary data.</text>
</comment>
<dbReference type="SUPFAM" id="SSF51261">
    <property type="entry name" value="Duplicated hybrid motif"/>
    <property type="match status" value="1"/>
</dbReference>
<dbReference type="InterPro" id="IPR016047">
    <property type="entry name" value="M23ase_b-sheet_dom"/>
</dbReference>
<evidence type="ECO:0000313" key="2">
    <source>
        <dbReference type="EMBL" id="EID75131.1"/>
    </source>
</evidence>
<dbReference type="Gene3D" id="2.70.70.10">
    <property type="entry name" value="Glucose Permease (Domain IIA)"/>
    <property type="match status" value="1"/>
</dbReference>
<evidence type="ECO:0000259" key="1">
    <source>
        <dbReference type="Pfam" id="PF01551"/>
    </source>
</evidence>
<dbReference type="Pfam" id="PF01551">
    <property type="entry name" value="Peptidase_M23"/>
    <property type="match status" value="1"/>
</dbReference>
<dbReference type="InterPro" id="IPR011055">
    <property type="entry name" value="Dup_hybrid_motif"/>
</dbReference>
<dbReference type="EMBL" id="AJJU01000007">
    <property type="protein sequence ID" value="EID75131.1"/>
    <property type="molecule type" value="Genomic_DNA"/>
</dbReference>
<dbReference type="PANTHER" id="PTHR21666:SF285">
    <property type="entry name" value="M23 FAMILY METALLOPEPTIDASE"/>
    <property type="match status" value="1"/>
</dbReference>
<dbReference type="InterPro" id="IPR050570">
    <property type="entry name" value="Cell_wall_metabolism_enzyme"/>
</dbReference>
<evidence type="ECO:0000313" key="3">
    <source>
        <dbReference type="Proteomes" id="UP000005938"/>
    </source>
</evidence>
<name>I0WFG5_9FLAO</name>
<dbReference type="GO" id="GO:0004222">
    <property type="term" value="F:metalloendopeptidase activity"/>
    <property type="evidence" value="ECO:0007669"/>
    <property type="project" value="TreeGrafter"/>
</dbReference>
<gene>
    <name evidence="2" type="ORF">W5A_07342</name>
</gene>
<dbReference type="STRING" id="946077.W5A_07342"/>
<dbReference type="Proteomes" id="UP000005938">
    <property type="component" value="Unassembled WGS sequence"/>
</dbReference>
<dbReference type="CDD" id="cd12797">
    <property type="entry name" value="M23_peptidase"/>
    <property type="match status" value="1"/>
</dbReference>
<feature type="domain" description="M23ase beta-sheet core" evidence="1">
    <location>
        <begin position="47"/>
        <end position="115"/>
    </location>
</feature>
<protein>
    <submittedName>
        <fullName evidence="2">Peptidase M23</fullName>
    </submittedName>
</protein>
<proteinExistence type="predicted"/>
<organism evidence="2 3">
    <name type="scientific">Imtechella halotolerans K1</name>
    <dbReference type="NCBI Taxonomy" id="946077"/>
    <lineage>
        <taxon>Bacteria</taxon>
        <taxon>Pseudomonadati</taxon>
        <taxon>Bacteroidota</taxon>
        <taxon>Flavobacteriia</taxon>
        <taxon>Flavobacteriales</taxon>
        <taxon>Flavobacteriaceae</taxon>
        <taxon>Imtechella</taxon>
    </lineage>
</organism>
<dbReference type="PATRIC" id="fig|946077.3.peg.1484"/>
<accession>I0WFG5</accession>
<dbReference type="PANTHER" id="PTHR21666">
    <property type="entry name" value="PEPTIDASE-RELATED"/>
    <property type="match status" value="1"/>
</dbReference>
<dbReference type="OrthoDB" id="9810477at2"/>
<dbReference type="AlphaFoldDB" id="I0WFG5"/>
<dbReference type="eggNOG" id="COG0739">
    <property type="taxonomic scope" value="Bacteria"/>
</dbReference>
<dbReference type="RefSeq" id="WP_008238988.1">
    <property type="nucleotide sequence ID" value="NZ_AJJU01000007.1"/>
</dbReference>